<name>A0A0R3MTT3_9BRAD</name>
<evidence type="ECO:0000313" key="2">
    <source>
        <dbReference type="Proteomes" id="UP000052023"/>
    </source>
</evidence>
<gene>
    <name evidence="1" type="ORF">CQ13_30775</name>
</gene>
<dbReference type="PANTHER" id="PTHR39327">
    <property type="match status" value="1"/>
</dbReference>
<sequence length="321" mass="33816">MGLILALGVGATSEALAAEDTSLEEVGADLAPGGDQASPAKFFSINAVLAKHDLGGGRSTTDSVRLAALTPSNTATDAPPAVREAPAVGSEPFGLFTFRAPDGLLWRKWRGVEADMVREQAILDHCRADAGNCPAHAVQFLRLVNAVGAKLGRDKLDEANRGVNAAVRYVSDLSQHGEPDRWSTPLATFASTKGDCEDYAIAKYVALSAAGFPRNDLQIVLVRDRMVRQDHAVLAARVDGHWLLLDNRFSTLMADSEATRFTPLFAIDHQGVHLFATPYAKRPLVGSELQAAPAAAVSGKTIGAGAPADSASGLNTLPLLM</sequence>
<accession>A0A0R3MTT3</accession>
<evidence type="ECO:0000313" key="1">
    <source>
        <dbReference type="EMBL" id="KRR21583.1"/>
    </source>
</evidence>
<dbReference type="Pfam" id="PF06035">
    <property type="entry name" value="Peptidase_C93"/>
    <property type="match status" value="1"/>
</dbReference>
<organism evidence="1 2">
    <name type="scientific">Bradyrhizobium retamae</name>
    <dbReference type="NCBI Taxonomy" id="1300035"/>
    <lineage>
        <taxon>Bacteria</taxon>
        <taxon>Pseudomonadati</taxon>
        <taxon>Pseudomonadota</taxon>
        <taxon>Alphaproteobacteria</taxon>
        <taxon>Hyphomicrobiales</taxon>
        <taxon>Nitrobacteraceae</taxon>
        <taxon>Bradyrhizobium</taxon>
    </lineage>
</organism>
<dbReference type="Gene3D" id="3.10.620.30">
    <property type="match status" value="1"/>
</dbReference>
<keyword evidence="2" id="KW-1185">Reference proteome</keyword>
<dbReference type="AlphaFoldDB" id="A0A0R3MTT3"/>
<proteinExistence type="predicted"/>
<reference evidence="1 2" key="1">
    <citation type="submission" date="2014-03" db="EMBL/GenBank/DDBJ databases">
        <title>Bradyrhizobium valentinum sp. nov., isolated from effective nodules of Lupinus mariae-josephae, a lupine endemic of basic-lime soils in Eastern Spain.</title>
        <authorList>
            <person name="Duran D."/>
            <person name="Rey L."/>
            <person name="Navarro A."/>
            <person name="Busquets A."/>
            <person name="Imperial J."/>
            <person name="Ruiz-Argueso T."/>
        </authorList>
    </citation>
    <scope>NUCLEOTIDE SEQUENCE [LARGE SCALE GENOMIC DNA]</scope>
    <source>
        <strain evidence="1 2">Ro19</strain>
    </source>
</reference>
<dbReference type="Proteomes" id="UP000052023">
    <property type="component" value="Unassembled WGS sequence"/>
</dbReference>
<comment type="caution">
    <text evidence="1">The sequence shown here is derived from an EMBL/GenBank/DDBJ whole genome shotgun (WGS) entry which is preliminary data.</text>
</comment>
<dbReference type="InterPro" id="IPR010319">
    <property type="entry name" value="Transglutaminase-like_Cys_pept"/>
</dbReference>
<dbReference type="SUPFAM" id="SSF54001">
    <property type="entry name" value="Cysteine proteinases"/>
    <property type="match status" value="1"/>
</dbReference>
<dbReference type="PANTHER" id="PTHR39327:SF1">
    <property type="entry name" value="BLR5470 PROTEIN"/>
    <property type="match status" value="1"/>
</dbReference>
<protein>
    <submittedName>
        <fullName evidence="1">Transglutaminase</fullName>
    </submittedName>
</protein>
<dbReference type="InterPro" id="IPR038765">
    <property type="entry name" value="Papain-like_cys_pep_sf"/>
</dbReference>
<dbReference type="EMBL" id="LLYA01000171">
    <property type="protein sequence ID" value="KRR21583.1"/>
    <property type="molecule type" value="Genomic_DNA"/>
</dbReference>